<feature type="non-terminal residue" evidence="2">
    <location>
        <position position="271"/>
    </location>
</feature>
<dbReference type="EMBL" id="CAXKWB010026581">
    <property type="protein sequence ID" value="CAL4130401.1"/>
    <property type="molecule type" value="Genomic_DNA"/>
</dbReference>
<dbReference type="Proteomes" id="UP001497623">
    <property type="component" value="Unassembled WGS sequence"/>
</dbReference>
<sequence length="271" mass="29906">MVRNRSFMFTFRLLLSYMLVAMGSCRLNMAMLRRNGGNLETSSTLAWVAGGRGPPPPHAVAITEGDPSVGFWCRAEQHGTHMSGVLNRGTCTVPFLGKVLSLKDKFEVLVSFNGSARVRYHDWDKFLAPPDNAIAATDYRILAMMEGDEGNIEAGFLAPQERRAHVVSAGRVVEKIDKAHILYEDMPVSYDLRGTVLDPSKTDLRYENRILLDTTLSNPGPSSQHVVEEAEAVVVQKAYWGQIKGTVVGLKAHVVSPPPANDERELTWGIQ</sequence>
<gene>
    <name evidence="2" type="ORF">MNOR_LOCUS26508</name>
</gene>
<protein>
    <submittedName>
        <fullName evidence="2">Uncharacterized protein</fullName>
    </submittedName>
</protein>
<proteinExistence type="predicted"/>
<organism evidence="2 3">
    <name type="scientific">Meganyctiphanes norvegica</name>
    <name type="common">Northern krill</name>
    <name type="synonym">Thysanopoda norvegica</name>
    <dbReference type="NCBI Taxonomy" id="48144"/>
    <lineage>
        <taxon>Eukaryota</taxon>
        <taxon>Metazoa</taxon>
        <taxon>Ecdysozoa</taxon>
        <taxon>Arthropoda</taxon>
        <taxon>Crustacea</taxon>
        <taxon>Multicrustacea</taxon>
        <taxon>Malacostraca</taxon>
        <taxon>Eumalacostraca</taxon>
        <taxon>Eucarida</taxon>
        <taxon>Euphausiacea</taxon>
        <taxon>Euphausiidae</taxon>
        <taxon>Meganyctiphanes</taxon>
    </lineage>
</organism>
<feature type="chain" id="PRO_5043618162" evidence="1">
    <location>
        <begin position="24"/>
        <end position="271"/>
    </location>
</feature>
<feature type="signal peptide" evidence="1">
    <location>
        <begin position="1"/>
        <end position="23"/>
    </location>
</feature>
<evidence type="ECO:0000313" key="2">
    <source>
        <dbReference type="EMBL" id="CAL4130401.1"/>
    </source>
</evidence>
<name>A0AAV2RP20_MEGNR</name>
<keyword evidence="1" id="KW-0732">Signal</keyword>
<evidence type="ECO:0000256" key="1">
    <source>
        <dbReference type="SAM" id="SignalP"/>
    </source>
</evidence>
<keyword evidence="3" id="KW-1185">Reference proteome</keyword>
<evidence type="ECO:0000313" key="3">
    <source>
        <dbReference type="Proteomes" id="UP001497623"/>
    </source>
</evidence>
<reference evidence="2 3" key="1">
    <citation type="submission" date="2024-05" db="EMBL/GenBank/DDBJ databases">
        <authorList>
            <person name="Wallberg A."/>
        </authorList>
    </citation>
    <scope>NUCLEOTIDE SEQUENCE [LARGE SCALE GENOMIC DNA]</scope>
</reference>
<accession>A0AAV2RP20</accession>
<dbReference type="PROSITE" id="PS51257">
    <property type="entry name" value="PROKAR_LIPOPROTEIN"/>
    <property type="match status" value="1"/>
</dbReference>
<comment type="caution">
    <text evidence="2">The sequence shown here is derived from an EMBL/GenBank/DDBJ whole genome shotgun (WGS) entry which is preliminary data.</text>
</comment>
<dbReference type="AlphaFoldDB" id="A0AAV2RP20"/>